<evidence type="ECO:0000256" key="5">
    <source>
        <dbReference type="ARBA" id="ARBA00022989"/>
    </source>
</evidence>
<evidence type="ECO:0000313" key="15">
    <source>
        <dbReference type="Proteomes" id="UP000070456"/>
    </source>
</evidence>
<feature type="transmembrane region" description="Helical" evidence="11">
    <location>
        <begin position="74"/>
        <end position="95"/>
    </location>
</feature>
<dbReference type="Pfam" id="PF02743">
    <property type="entry name" value="dCache_1"/>
    <property type="match status" value="1"/>
</dbReference>
<comment type="similarity">
    <text evidence="8">Belongs to the methyl-accepting chemotaxis (MCP) protein family.</text>
</comment>
<reference evidence="14 15" key="1">
    <citation type="submission" date="2015-12" db="EMBL/GenBank/DDBJ databases">
        <title>Draft genome sequence of the thermoanaerobe Thermotalea metallivorans, an isolate from the runoff channel of the Great Artesian Basin, Australia.</title>
        <authorList>
            <person name="Patel B.K."/>
        </authorList>
    </citation>
    <scope>NUCLEOTIDE SEQUENCE [LARGE SCALE GENOMIC DNA]</scope>
    <source>
        <strain evidence="14 15">B2-1</strain>
    </source>
</reference>
<dbReference type="Pfam" id="PF00015">
    <property type="entry name" value="MCPsignal"/>
    <property type="match status" value="1"/>
</dbReference>
<dbReference type="PROSITE" id="PS50885">
    <property type="entry name" value="HAMP"/>
    <property type="match status" value="1"/>
</dbReference>
<keyword evidence="4 11" id="KW-0812">Transmembrane</keyword>
<dbReference type="Proteomes" id="UP000070456">
    <property type="component" value="Unassembled WGS sequence"/>
</dbReference>
<evidence type="ECO:0000259" key="12">
    <source>
        <dbReference type="PROSITE" id="PS50111"/>
    </source>
</evidence>
<evidence type="ECO:0000256" key="4">
    <source>
        <dbReference type="ARBA" id="ARBA00022692"/>
    </source>
</evidence>
<dbReference type="GO" id="GO:0007165">
    <property type="term" value="P:signal transduction"/>
    <property type="evidence" value="ECO:0007669"/>
    <property type="project" value="UniProtKB-KW"/>
</dbReference>
<feature type="domain" description="HAMP" evidence="13">
    <location>
        <begin position="373"/>
        <end position="425"/>
    </location>
</feature>
<keyword evidence="7 9" id="KW-0807">Transducer</keyword>
<proteinExistence type="inferred from homology"/>
<dbReference type="InterPro" id="IPR033479">
    <property type="entry name" value="dCache_1"/>
</dbReference>
<protein>
    <submittedName>
        <fullName evidence="14">Methyl-accepting chemotaxis protein McpC</fullName>
    </submittedName>
</protein>
<dbReference type="SMART" id="SM00304">
    <property type="entry name" value="HAMP"/>
    <property type="match status" value="2"/>
</dbReference>
<feature type="domain" description="Methyl-accepting transducer" evidence="12">
    <location>
        <begin position="444"/>
        <end position="694"/>
    </location>
</feature>
<dbReference type="PROSITE" id="PS50111">
    <property type="entry name" value="CHEMOTAXIS_TRANSDUC_2"/>
    <property type="match status" value="1"/>
</dbReference>
<name>A0A140L7P5_9FIRM</name>
<dbReference type="GO" id="GO:0006935">
    <property type="term" value="P:chemotaxis"/>
    <property type="evidence" value="ECO:0007669"/>
    <property type="project" value="UniProtKB-KW"/>
</dbReference>
<dbReference type="PATRIC" id="fig|520762.4.peg.998"/>
<comment type="caution">
    <text evidence="14">The sequence shown here is derived from an EMBL/GenBank/DDBJ whole genome shotgun (WGS) entry which is preliminary data.</text>
</comment>
<dbReference type="CDD" id="cd06225">
    <property type="entry name" value="HAMP"/>
    <property type="match status" value="1"/>
</dbReference>
<dbReference type="InterPro" id="IPR004089">
    <property type="entry name" value="MCPsignal_dom"/>
</dbReference>
<comment type="subcellular location">
    <subcellularLocation>
        <location evidence="1">Cell membrane</location>
        <topology evidence="1">Multi-pass membrane protein</topology>
    </subcellularLocation>
</comment>
<dbReference type="CDD" id="cd11386">
    <property type="entry name" value="MCP_signal"/>
    <property type="match status" value="1"/>
</dbReference>
<keyword evidence="6 11" id="KW-0472">Membrane</keyword>
<keyword evidence="3" id="KW-0145">Chemotaxis</keyword>
<dbReference type="GO" id="GO:0005886">
    <property type="term" value="C:plasma membrane"/>
    <property type="evidence" value="ECO:0007669"/>
    <property type="project" value="UniProtKB-SubCell"/>
</dbReference>
<dbReference type="Gene3D" id="1.10.287.950">
    <property type="entry name" value="Methyl-accepting chemotaxis protein"/>
    <property type="match status" value="1"/>
</dbReference>
<dbReference type="Pfam" id="PF00672">
    <property type="entry name" value="HAMP"/>
    <property type="match status" value="1"/>
</dbReference>
<gene>
    <name evidence="14" type="primary">mcpC_1</name>
    <name evidence="14" type="ORF">AN619_08950</name>
</gene>
<evidence type="ECO:0000256" key="1">
    <source>
        <dbReference type="ARBA" id="ARBA00004651"/>
    </source>
</evidence>
<dbReference type="CDD" id="cd12912">
    <property type="entry name" value="PDC2_MCP_like"/>
    <property type="match status" value="1"/>
</dbReference>
<keyword evidence="2" id="KW-1003">Cell membrane</keyword>
<dbReference type="SUPFAM" id="SSF103190">
    <property type="entry name" value="Sensory domain-like"/>
    <property type="match status" value="1"/>
</dbReference>
<keyword evidence="5 11" id="KW-1133">Transmembrane helix</keyword>
<dbReference type="Gene3D" id="3.30.450.20">
    <property type="entry name" value="PAS domain"/>
    <property type="match status" value="1"/>
</dbReference>
<organism evidence="14 15">
    <name type="scientific">Thermotalea metallivorans</name>
    <dbReference type="NCBI Taxonomy" id="520762"/>
    <lineage>
        <taxon>Bacteria</taxon>
        <taxon>Bacillati</taxon>
        <taxon>Bacillota</taxon>
        <taxon>Clostridia</taxon>
        <taxon>Peptostreptococcales</taxon>
        <taxon>Thermotaleaceae</taxon>
        <taxon>Thermotalea</taxon>
    </lineage>
</organism>
<evidence type="ECO:0000256" key="9">
    <source>
        <dbReference type="PROSITE-ProRule" id="PRU00284"/>
    </source>
</evidence>
<dbReference type="SMART" id="SM00283">
    <property type="entry name" value="MA"/>
    <property type="match status" value="1"/>
</dbReference>
<feature type="transmembrane region" description="Helical" evidence="11">
    <location>
        <begin position="349"/>
        <end position="371"/>
    </location>
</feature>
<dbReference type="Gene3D" id="6.10.340.10">
    <property type="match status" value="1"/>
</dbReference>
<evidence type="ECO:0000256" key="3">
    <source>
        <dbReference type="ARBA" id="ARBA00022500"/>
    </source>
</evidence>
<evidence type="ECO:0000256" key="6">
    <source>
        <dbReference type="ARBA" id="ARBA00023136"/>
    </source>
</evidence>
<evidence type="ECO:0000256" key="7">
    <source>
        <dbReference type="ARBA" id="ARBA00023224"/>
    </source>
</evidence>
<dbReference type="PANTHER" id="PTHR32089:SF112">
    <property type="entry name" value="LYSOZYME-LIKE PROTEIN-RELATED"/>
    <property type="match status" value="1"/>
</dbReference>
<dbReference type="InterPro" id="IPR003660">
    <property type="entry name" value="HAMP_dom"/>
</dbReference>
<sequence length="730" mass="80066">MKADEFPPFFLQRPAGNAAIFLYMMQGITKILHDSQNFHIIKTTKNVEICFEMIFLFFYGEGGFYVKRGIRFKLIVSFILLIAVPMAVFGVNSFFKSVDLMKANLKDSTGSIVNEVGHSVDLYLRGLEENLGTLATDANVEQVLSHPDSPKWMMYGFENFAKNHPDVLNVYIGTKDKQMFLYPATELPEGYDPTSRPWYQDAVKKNGLVWTDPYVDAGTGKVVVSVAKPVYDSRNNNEFVGVVALDVSLEHLSKLINAIQIGEMGYVVLLDKTGNIMTHPNHELIGKPVPVPQVAEAISKEKSGVVDYVMEEKGVHEEKFGVFTTMDRVGWRVLATMYIKEIQNQYTTLLYSSLLIGIVALAAAIVISVLLSNSIAKPLKTLAKDMERMKEGDFTVRCQVKSKDEVGMLADSFNVMVEGLKELVAQVRHVSSEVSSASETLAATSEETSASAEEVARTVEEIAKGASEQAAEAEKGSMLVSNLADKFNKLTEGTYEMTKVSEQVMDANMNGVQAVEVLKDKTRLNNQATQRIVEAVTELDSESQHIGGILDTISSIAEQTNLLALNAAIEAARAGDAGRGFAVVADEIRKLAEQSGKSADEIKEIVLSIQNHTKSTVNIMAEVKERNKEQGQAVGEVSKSFGDISKSIELISQKIEAISQYVVEMNKDSQNIVAAIENISAVSEETAASSEEVSASMQQQTSAVEEVARAADKLNELAAQLSNELNRFKI</sequence>
<keyword evidence="15" id="KW-1185">Reference proteome</keyword>
<feature type="coiled-coil region" evidence="10">
    <location>
        <begin position="697"/>
        <end position="727"/>
    </location>
</feature>
<evidence type="ECO:0000256" key="2">
    <source>
        <dbReference type="ARBA" id="ARBA00022475"/>
    </source>
</evidence>
<accession>A0A140L7P5</accession>
<dbReference type="SUPFAM" id="SSF58104">
    <property type="entry name" value="Methyl-accepting chemotaxis protein (MCP) signaling domain"/>
    <property type="match status" value="1"/>
</dbReference>
<dbReference type="CDD" id="cd12913">
    <property type="entry name" value="PDC1_MCP_like"/>
    <property type="match status" value="1"/>
</dbReference>
<evidence type="ECO:0000256" key="10">
    <source>
        <dbReference type="SAM" id="Coils"/>
    </source>
</evidence>
<dbReference type="InterPro" id="IPR029151">
    <property type="entry name" value="Sensor-like_sf"/>
</dbReference>
<keyword evidence="10" id="KW-0175">Coiled coil</keyword>
<dbReference type="STRING" id="520762.AN619_08950"/>
<evidence type="ECO:0000313" key="14">
    <source>
        <dbReference type="EMBL" id="KXG76570.1"/>
    </source>
</evidence>
<evidence type="ECO:0000256" key="11">
    <source>
        <dbReference type="SAM" id="Phobius"/>
    </source>
</evidence>
<dbReference type="EMBL" id="LOEE01000026">
    <property type="protein sequence ID" value="KXG76570.1"/>
    <property type="molecule type" value="Genomic_DNA"/>
</dbReference>
<evidence type="ECO:0000259" key="13">
    <source>
        <dbReference type="PROSITE" id="PS50885"/>
    </source>
</evidence>
<evidence type="ECO:0000256" key="8">
    <source>
        <dbReference type="ARBA" id="ARBA00029447"/>
    </source>
</evidence>
<dbReference type="AlphaFoldDB" id="A0A140L7P5"/>
<dbReference type="OrthoDB" id="13222at2"/>
<dbReference type="PANTHER" id="PTHR32089">
    <property type="entry name" value="METHYL-ACCEPTING CHEMOTAXIS PROTEIN MCPB"/>
    <property type="match status" value="1"/>
</dbReference>